<dbReference type="AlphaFoldDB" id="A0A381VPI3"/>
<proteinExistence type="predicted"/>
<evidence type="ECO:0000313" key="2">
    <source>
        <dbReference type="EMBL" id="SVA42235.1"/>
    </source>
</evidence>
<dbReference type="EMBL" id="UINC01009415">
    <property type="protein sequence ID" value="SVA42235.1"/>
    <property type="molecule type" value="Genomic_DNA"/>
</dbReference>
<accession>A0A381VPI3</accession>
<keyword evidence="1" id="KW-0472">Membrane</keyword>
<feature type="transmembrane region" description="Helical" evidence="1">
    <location>
        <begin position="51"/>
        <end position="69"/>
    </location>
</feature>
<keyword evidence="1" id="KW-0812">Transmembrane</keyword>
<protein>
    <submittedName>
        <fullName evidence="2">Uncharacterized protein</fullName>
    </submittedName>
</protein>
<gene>
    <name evidence="2" type="ORF">METZ01_LOCUS95089</name>
</gene>
<name>A0A381VPI3_9ZZZZ</name>
<reference evidence="2" key="1">
    <citation type="submission" date="2018-05" db="EMBL/GenBank/DDBJ databases">
        <authorList>
            <person name="Lanie J.A."/>
            <person name="Ng W.-L."/>
            <person name="Kazmierczak K.M."/>
            <person name="Andrzejewski T.M."/>
            <person name="Davidsen T.M."/>
            <person name="Wayne K.J."/>
            <person name="Tettelin H."/>
            <person name="Glass J.I."/>
            <person name="Rusch D."/>
            <person name="Podicherti R."/>
            <person name="Tsui H.-C.T."/>
            <person name="Winkler M.E."/>
        </authorList>
    </citation>
    <scope>NUCLEOTIDE SEQUENCE</scope>
</reference>
<feature type="transmembrane region" description="Helical" evidence="1">
    <location>
        <begin position="12"/>
        <end position="31"/>
    </location>
</feature>
<keyword evidence="1" id="KW-1133">Transmembrane helix</keyword>
<organism evidence="2">
    <name type="scientific">marine metagenome</name>
    <dbReference type="NCBI Taxonomy" id="408172"/>
    <lineage>
        <taxon>unclassified sequences</taxon>
        <taxon>metagenomes</taxon>
        <taxon>ecological metagenomes</taxon>
    </lineage>
</organism>
<evidence type="ECO:0000256" key="1">
    <source>
        <dbReference type="SAM" id="Phobius"/>
    </source>
</evidence>
<sequence>MQLFLKISKWLILGVVSLLTCILILFLIFLIMDIFGVSGEEVSSNLLDHRILLILLAFASMLVSYFYLYKK</sequence>